<evidence type="ECO:0000313" key="3">
    <source>
        <dbReference type="EMBL" id="MBP2376044.1"/>
    </source>
</evidence>
<keyword evidence="4" id="KW-1185">Reference proteome</keyword>
<dbReference type="Proteomes" id="UP000766570">
    <property type="component" value="Unassembled WGS sequence"/>
</dbReference>
<protein>
    <recommendedName>
        <fullName evidence="2">Putative Flp pilus-assembly TadG-like N-terminal domain-containing protein</fullName>
    </recommendedName>
</protein>
<organism evidence="3 4">
    <name type="scientific">Paeniglutamicibacter psychrophenolicus</name>
    <dbReference type="NCBI Taxonomy" id="257454"/>
    <lineage>
        <taxon>Bacteria</taxon>
        <taxon>Bacillati</taxon>
        <taxon>Actinomycetota</taxon>
        <taxon>Actinomycetes</taxon>
        <taxon>Micrococcales</taxon>
        <taxon>Micrococcaceae</taxon>
        <taxon>Paeniglutamicibacter</taxon>
    </lineage>
</organism>
<dbReference type="EMBL" id="JAGIOE010000001">
    <property type="protein sequence ID" value="MBP2376044.1"/>
    <property type="molecule type" value="Genomic_DNA"/>
</dbReference>
<gene>
    <name evidence="3" type="ORF">JOF46_003956</name>
</gene>
<dbReference type="InterPro" id="IPR028087">
    <property type="entry name" value="Tad_N"/>
</dbReference>
<keyword evidence="1" id="KW-0812">Transmembrane</keyword>
<evidence type="ECO:0000313" key="4">
    <source>
        <dbReference type="Proteomes" id="UP000766570"/>
    </source>
</evidence>
<reference evidence="3 4" key="1">
    <citation type="submission" date="2021-03" db="EMBL/GenBank/DDBJ databases">
        <title>Sequencing the genomes of 1000 actinobacteria strains.</title>
        <authorList>
            <person name="Klenk H.-P."/>
        </authorList>
    </citation>
    <scope>NUCLEOTIDE SEQUENCE [LARGE SCALE GENOMIC DNA]</scope>
    <source>
        <strain evidence="3 4">DSM 15454</strain>
    </source>
</reference>
<comment type="caution">
    <text evidence="3">The sequence shown here is derived from an EMBL/GenBank/DDBJ whole genome shotgun (WGS) entry which is preliminary data.</text>
</comment>
<keyword evidence="1" id="KW-1133">Transmembrane helix</keyword>
<name>A0ABS4WKF2_9MICC</name>
<keyword evidence="1" id="KW-0472">Membrane</keyword>
<accession>A0ABS4WKF2</accession>
<evidence type="ECO:0000256" key="1">
    <source>
        <dbReference type="SAM" id="Phobius"/>
    </source>
</evidence>
<dbReference type="Pfam" id="PF13400">
    <property type="entry name" value="Tad"/>
    <property type="match status" value="1"/>
</dbReference>
<feature type="domain" description="Putative Flp pilus-assembly TadG-like N-terminal" evidence="2">
    <location>
        <begin position="17"/>
        <end position="56"/>
    </location>
</feature>
<dbReference type="RefSeq" id="WP_209910482.1">
    <property type="nucleotide sequence ID" value="NZ_BAAAMI010000023.1"/>
</dbReference>
<feature type="transmembrane region" description="Helical" evidence="1">
    <location>
        <begin position="12"/>
        <end position="34"/>
    </location>
</feature>
<proteinExistence type="predicted"/>
<sequence length="354" mass="38000">MKFEQKMSSKEDGISSVLVAIMLVVLLGFAAISIDVGKLYWEKAQLQNGADTSALSIAAICAKDFADPLCVPESTVAQLLANRNANDVASTVESVSILSNEVTVTTAASEEGAPANSISTWFAKILDPTFASSEVRASATAIWGPPKFLGTKFPLAFSQCEIDSSPTFDGNLQFLMSHGVDDKDSKKNPDACHSTSSGHEIPGGFGWLTQEPLDSCSVDTIIGEWEFTDVGNDFKDGCMLTLSKWKDMLEAGETVIAFLPVFDDVRGTGAGGEFKIYSYAAIEIHGWHFKNDKKPEAVLDYQPPAVAKVIKDGDYKNSDLGFVGRFIRYVFDDEDASGGGGTDHYGAGVVRLSN</sequence>
<evidence type="ECO:0000259" key="2">
    <source>
        <dbReference type="Pfam" id="PF13400"/>
    </source>
</evidence>